<protein>
    <submittedName>
        <fullName evidence="1">Uncharacterized protein</fullName>
    </submittedName>
</protein>
<comment type="caution">
    <text evidence="1">The sequence shown here is derived from an EMBL/GenBank/DDBJ whole genome shotgun (WGS) entry which is preliminary data.</text>
</comment>
<dbReference type="EMBL" id="PDNV01000005">
    <property type="protein sequence ID" value="PLC54373.1"/>
    <property type="molecule type" value="Genomic_DNA"/>
</dbReference>
<dbReference type="Proteomes" id="UP000234328">
    <property type="component" value="Unassembled WGS sequence"/>
</dbReference>
<reference evidence="1 2" key="1">
    <citation type="submission" date="2017-10" db="EMBL/GenBank/DDBJ databases">
        <title>Two draft genome sequences of Pusillimonas sp. strains isolated from a nitrate- and radionuclide-contaminated groundwater in Russia.</title>
        <authorList>
            <person name="Grouzdev D.S."/>
            <person name="Tourova T.P."/>
            <person name="Goeva M.A."/>
            <person name="Babich T.L."/>
            <person name="Sokolova D.S."/>
            <person name="Abdullin R."/>
            <person name="Poltaraus A.B."/>
            <person name="Toshchakov S.V."/>
            <person name="Nazina T.N."/>
        </authorList>
    </citation>
    <scope>NUCLEOTIDE SEQUENCE [LARGE SCALE GENOMIC DNA]</scope>
    <source>
        <strain evidence="1 2">JR1/69-2-13</strain>
    </source>
</reference>
<dbReference type="OrthoDB" id="8665290at2"/>
<evidence type="ECO:0000313" key="1">
    <source>
        <dbReference type="EMBL" id="PLC54373.1"/>
    </source>
</evidence>
<accession>A0A2N4UH73</accession>
<evidence type="ECO:0000313" key="2">
    <source>
        <dbReference type="Proteomes" id="UP000234328"/>
    </source>
</evidence>
<sequence>MVLDVTIEDLQFRAYVVVSEPDIDRVADFVPKEQFEEDGDVHVAAIDQKQQAREQIEDIVFNMSPGDAAVFLCANSQVYLTVLEELGQAAEPAD</sequence>
<gene>
    <name evidence="1" type="ORF">CR155_08380</name>
</gene>
<keyword evidence="2" id="KW-1185">Reference proteome</keyword>
<proteinExistence type="predicted"/>
<dbReference type="AlphaFoldDB" id="A0A2N4UH73"/>
<organism evidence="1 2">
    <name type="scientific">Pollutimonas nitritireducens</name>
    <dbReference type="NCBI Taxonomy" id="2045209"/>
    <lineage>
        <taxon>Bacteria</taxon>
        <taxon>Pseudomonadati</taxon>
        <taxon>Pseudomonadota</taxon>
        <taxon>Betaproteobacteria</taxon>
        <taxon>Burkholderiales</taxon>
        <taxon>Alcaligenaceae</taxon>
        <taxon>Pollutimonas</taxon>
    </lineage>
</organism>
<name>A0A2N4UH73_9BURK</name>